<dbReference type="STRING" id="316056.RPC_1438"/>
<keyword evidence="2" id="KW-0472">Membrane</keyword>
<evidence type="ECO:0000256" key="1">
    <source>
        <dbReference type="SAM" id="MobiDB-lite"/>
    </source>
</evidence>
<dbReference type="HOGENOM" id="CLU_160702_1_0_5"/>
<evidence type="ECO:0000256" key="2">
    <source>
        <dbReference type="SAM" id="Phobius"/>
    </source>
</evidence>
<name>Q219D6_RHOPB</name>
<accession>Q219D6</accession>
<dbReference type="eggNOG" id="ENOG503006R">
    <property type="taxonomic scope" value="Bacteria"/>
</dbReference>
<feature type="region of interest" description="Disordered" evidence="1">
    <location>
        <begin position="1"/>
        <end position="21"/>
    </location>
</feature>
<sequence>MECTDGRPVSRLHVGDDDHGSSARPEILTMAQNVPRSILARCLAAIALVGIYCVSIVGTSAVLLAASTSSASAQRGRGRGGGFYRGGGYRGGGFYRGGGRGWGRGRGYGFYGAPIVRPGCYYSRRWGRVICPY</sequence>
<gene>
    <name evidence="3" type="ordered locus">RPC_1438</name>
</gene>
<dbReference type="AlphaFoldDB" id="Q219D6"/>
<organism evidence="3">
    <name type="scientific">Rhodopseudomonas palustris (strain BisB18)</name>
    <dbReference type="NCBI Taxonomy" id="316056"/>
    <lineage>
        <taxon>Bacteria</taxon>
        <taxon>Pseudomonadati</taxon>
        <taxon>Pseudomonadota</taxon>
        <taxon>Alphaproteobacteria</taxon>
        <taxon>Hyphomicrobiales</taxon>
        <taxon>Nitrobacteraceae</taxon>
        <taxon>Rhodopseudomonas</taxon>
    </lineage>
</organism>
<keyword evidence="2" id="KW-0812">Transmembrane</keyword>
<reference evidence="3" key="1">
    <citation type="submission" date="2006-03" db="EMBL/GenBank/DDBJ databases">
        <title>Complete sequence of Rhodopseudomonas palustris BisB18.</title>
        <authorList>
            <consortium name="US DOE Joint Genome Institute"/>
            <person name="Copeland A."/>
            <person name="Lucas S."/>
            <person name="Lapidus A."/>
            <person name="Barry K."/>
            <person name="Detter J.C."/>
            <person name="Glavina del Rio T."/>
            <person name="Hammon N."/>
            <person name="Israni S."/>
            <person name="Dalin E."/>
            <person name="Tice H."/>
            <person name="Pitluck S."/>
            <person name="Chain P."/>
            <person name="Malfatti S."/>
            <person name="Shin M."/>
            <person name="Vergez L."/>
            <person name="Schmutz J."/>
            <person name="Larimer F."/>
            <person name="Land M."/>
            <person name="Hauser L."/>
            <person name="Pelletier D.A."/>
            <person name="Kyrpides N."/>
            <person name="Anderson I."/>
            <person name="Oda Y."/>
            <person name="Harwood C.S."/>
            <person name="Richardson P."/>
        </authorList>
    </citation>
    <scope>NUCLEOTIDE SEQUENCE [LARGE SCALE GENOMIC DNA]</scope>
    <source>
        <strain evidence="3">BisB18</strain>
    </source>
</reference>
<dbReference type="EMBL" id="CP000301">
    <property type="protein sequence ID" value="ABD87000.1"/>
    <property type="molecule type" value="Genomic_DNA"/>
</dbReference>
<evidence type="ECO:0000313" key="3">
    <source>
        <dbReference type="EMBL" id="ABD87000.1"/>
    </source>
</evidence>
<protein>
    <submittedName>
        <fullName evidence="3">Uncharacterized protein</fullName>
    </submittedName>
</protein>
<feature type="transmembrane region" description="Helical" evidence="2">
    <location>
        <begin position="38"/>
        <end position="66"/>
    </location>
</feature>
<keyword evidence="2" id="KW-1133">Transmembrane helix</keyword>
<proteinExistence type="predicted"/>
<dbReference type="KEGG" id="rpc:RPC_1438"/>